<dbReference type="Gene3D" id="3.40.190.10">
    <property type="entry name" value="Periplasmic binding protein-like II"/>
    <property type="match status" value="2"/>
</dbReference>
<protein>
    <submittedName>
        <fullName evidence="6">LysR substrate-binding domain-containing protein</fullName>
    </submittedName>
</protein>
<keyword evidence="4" id="KW-0804">Transcription</keyword>
<comment type="caution">
    <text evidence="6">The sequence shown here is derived from an EMBL/GenBank/DDBJ whole genome shotgun (WGS) entry which is preliminary data.</text>
</comment>
<dbReference type="SUPFAM" id="SSF53850">
    <property type="entry name" value="Periplasmic binding protein-like II"/>
    <property type="match status" value="1"/>
</dbReference>
<dbReference type="PROSITE" id="PS50931">
    <property type="entry name" value="HTH_LYSR"/>
    <property type="match status" value="1"/>
</dbReference>
<sequence>MELDLDLLRSFVAVVETGGFTRAAERIHLTQSTISQQIKRLEDSVGHSLLVRERAPGGVQLTEEGEVLLGYARRLLSISAEAEAALRRPAAAKTVRLGVPEDFAGRRLIDLLSGFSRASPHLRLDTVSGWSFELRRLLDNGEIDLALIKREPSDAPCLGRWEETLAWVAGPSGALDADPVPLAMFPQGCIYRQRATRAIEATGRMWRIAYTSQGLIGVQAAVASGLGISLLPVDAVLPEHRLLRAADGFAEQPPSELALIAPSPRLDAPARDLAAFLAANIGSILHGSVARPKEARRPVAALR</sequence>
<dbReference type="InterPro" id="IPR000847">
    <property type="entry name" value="LysR_HTH_N"/>
</dbReference>
<accession>A0ABV1Z6L4</accession>
<dbReference type="InterPro" id="IPR036390">
    <property type="entry name" value="WH_DNA-bd_sf"/>
</dbReference>
<keyword evidence="7" id="KW-1185">Reference proteome</keyword>
<dbReference type="Proteomes" id="UP001433071">
    <property type="component" value="Unassembled WGS sequence"/>
</dbReference>
<keyword evidence="2" id="KW-0805">Transcription regulation</keyword>
<dbReference type="PRINTS" id="PR00039">
    <property type="entry name" value="HTHLYSR"/>
</dbReference>
<dbReference type="InterPro" id="IPR050176">
    <property type="entry name" value="LTTR"/>
</dbReference>
<name>A0ABV1Z6L4_9HYPH</name>
<dbReference type="InterPro" id="IPR005119">
    <property type="entry name" value="LysR_subst-bd"/>
</dbReference>
<proteinExistence type="inferred from homology"/>
<dbReference type="EMBL" id="JAMYQB010000025">
    <property type="protein sequence ID" value="MER9407374.1"/>
    <property type="molecule type" value="Genomic_DNA"/>
</dbReference>
<dbReference type="PANTHER" id="PTHR30579">
    <property type="entry name" value="TRANSCRIPTIONAL REGULATOR"/>
    <property type="match status" value="1"/>
</dbReference>
<evidence type="ECO:0000256" key="3">
    <source>
        <dbReference type="ARBA" id="ARBA00023125"/>
    </source>
</evidence>
<evidence type="ECO:0000313" key="7">
    <source>
        <dbReference type="Proteomes" id="UP001433071"/>
    </source>
</evidence>
<organism evidence="6 7">
    <name type="scientific">Mesorhizobium caraganae</name>
    <dbReference type="NCBI Taxonomy" id="483206"/>
    <lineage>
        <taxon>Bacteria</taxon>
        <taxon>Pseudomonadati</taxon>
        <taxon>Pseudomonadota</taxon>
        <taxon>Alphaproteobacteria</taxon>
        <taxon>Hyphomicrobiales</taxon>
        <taxon>Phyllobacteriaceae</taxon>
        <taxon>Mesorhizobium</taxon>
    </lineage>
</organism>
<gene>
    <name evidence="6" type="ORF">NKI36_25420</name>
</gene>
<evidence type="ECO:0000256" key="4">
    <source>
        <dbReference type="ARBA" id="ARBA00023163"/>
    </source>
</evidence>
<dbReference type="Gene3D" id="1.10.10.10">
    <property type="entry name" value="Winged helix-like DNA-binding domain superfamily/Winged helix DNA-binding domain"/>
    <property type="match status" value="1"/>
</dbReference>
<feature type="domain" description="HTH lysR-type" evidence="5">
    <location>
        <begin position="3"/>
        <end position="62"/>
    </location>
</feature>
<dbReference type="Pfam" id="PF03466">
    <property type="entry name" value="LysR_substrate"/>
    <property type="match status" value="1"/>
</dbReference>
<keyword evidence="3" id="KW-0238">DNA-binding</keyword>
<dbReference type="SUPFAM" id="SSF46785">
    <property type="entry name" value="Winged helix' DNA-binding domain"/>
    <property type="match status" value="1"/>
</dbReference>
<evidence type="ECO:0000256" key="2">
    <source>
        <dbReference type="ARBA" id="ARBA00023015"/>
    </source>
</evidence>
<evidence type="ECO:0000259" key="5">
    <source>
        <dbReference type="PROSITE" id="PS50931"/>
    </source>
</evidence>
<evidence type="ECO:0000313" key="6">
    <source>
        <dbReference type="EMBL" id="MER9407374.1"/>
    </source>
</evidence>
<dbReference type="Pfam" id="PF00126">
    <property type="entry name" value="HTH_1"/>
    <property type="match status" value="1"/>
</dbReference>
<reference evidence="6 7" key="1">
    <citation type="journal article" date="2024" name="Proc. Natl. Acad. Sci. U.S.A.">
        <title>The evolutionary genomics of adaptation to stress in wild rhizobium bacteria.</title>
        <authorList>
            <person name="Kehlet-Delgado H."/>
            <person name="Montoya A.P."/>
            <person name="Jensen K.T."/>
            <person name="Wendlandt C.E."/>
            <person name="Dexheimer C."/>
            <person name="Roberts M."/>
            <person name="Torres Martinez L."/>
            <person name="Friesen M.L."/>
            <person name="Griffitts J.S."/>
            <person name="Porter S.S."/>
        </authorList>
    </citation>
    <scope>NUCLEOTIDE SEQUENCE [LARGE SCALE GENOMIC DNA]</scope>
    <source>
        <strain evidence="6 7">M0641</strain>
    </source>
</reference>
<dbReference type="PANTHER" id="PTHR30579:SF7">
    <property type="entry name" value="HTH-TYPE TRANSCRIPTIONAL REGULATOR LRHA-RELATED"/>
    <property type="match status" value="1"/>
</dbReference>
<comment type="similarity">
    <text evidence="1">Belongs to the LysR transcriptional regulatory family.</text>
</comment>
<dbReference type="InterPro" id="IPR036388">
    <property type="entry name" value="WH-like_DNA-bd_sf"/>
</dbReference>
<evidence type="ECO:0000256" key="1">
    <source>
        <dbReference type="ARBA" id="ARBA00009437"/>
    </source>
</evidence>